<organism evidence="2 3">
    <name type="scientific">Spodoptera littoralis</name>
    <name type="common">Egyptian cotton leafworm</name>
    <dbReference type="NCBI Taxonomy" id="7109"/>
    <lineage>
        <taxon>Eukaryota</taxon>
        <taxon>Metazoa</taxon>
        <taxon>Ecdysozoa</taxon>
        <taxon>Arthropoda</taxon>
        <taxon>Hexapoda</taxon>
        <taxon>Insecta</taxon>
        <taxon>Pterygota</taxon>
        <taxon>Neoptera</taxon>
        <taxon>Endopterygota</taxon>
        <taxon>Lepidoptera</taxon>
        <taxon>Glossata</taxon>
        <taxon>Ditrysia</taxon>
        <taxon>Noctuoidea</taxon>
        <taxon>Noctuidae</taxon>
        <taxon>Amphipyrinae</taxon>
        <taxon>Spodoptera</taxon>
    </lineage>
</organism>
<evidence type="ECO:0000313" key="2">
    <source>
        <dbReference type="EMBL" id="CAH1639637.1"/>
    </source>
</evidence>
<feature type="compositionally biased region" description="Basic and acidic residues" evidence="1">
    <location>
        <begin position="1"/>
        <end position="17"/>
    </location>
</feature>
<proteinExistence type="predicted"/>
<keyword evidence="3" id="KW-1185">Reference proteome</keyword>
<evidence type="ECO:0000256" key="1">
    <source>
        <dbReference type="SAM" id="MobiDB-lite"/>
    </source>
</evidence>
<dbReference type="AlphaFoldDB" id="A0A9P0N2X5"/>
<reference evidence="2" key="1">
    <citation type="submission" date="2022-02" db="EMBL/GenBank/DDBJ databases">
        <authorList>
            <person name="King R."/>
        </authorList>
    </citation>
    <scope>NUCLEOTIDE SEQUENCE</scope>
</reference>
<dbReference type="Proteomes" id="UP001153321">
    <property type="component" value="Chromosome 2"/>
</dbReference>
<protein>
    <submittedName>
        <fullName evidence="2">Uncharacterized protein</fullName>
    </submittedName>
</protein>
<feature type="region of interest" description="Disordered" evidence="1">
    <location>
        <begin position="1"/>
        <end position="22"/>
    </location>
</feature>
<accession>A0A9P0N2X5</accession>
<dbReference type="EMBL" id="LR824533">
    <property type="protein sequence ID" value="CAH1639637.1"/>
    <property type="molecule type" value="Genomic_DNA"/>
</dbReference>
<name>A0A9P0N2X5_SPOLI</name>
<sequence length="98" mass="11744">MVKITESDARVPNHPTEEETWEEICQNSNKYNTPMTLRDLEEFATMASYLITHLSQNPRRRYQIAMNKLRELFNLEFKMFCHVCFTPHHQDEITAPER</sequence>
<evidence type="ECO:0000313" key="3">
    <source>
        <dbReference type="Proteomes" id="UP001153321"/>
    </source>
</evidence>
<gene>
    <name evidence="2" type="ORF">SPLIT_LOCUS4993</name>
</gene>